<dbReference type="Proteomes" id="UP000674234">
    <property type="component" value="Unassembled WGS sequence"/>
</dbReference>
<protein>
    <recommendedName>
        <fullName evidence="2">Anti-sigma factor antagonist</fullName>
    </recommendedName>
</protein>
<dbReference type="PANTHER" id="PTHR33495">
    <property type="entry name" value="ANTI-SIGMA FACTOR ANTAGONIST TM_1081-RELATED-RELATED"/>
    <property type="match status" value="1"/>
</dbReference>
<keyword evidence="5" id="KW-1185">Reference proteome</keyword>
<dbReference type="InterPro" id="IPR002645">
    <property type="entry name" value="STAS_dom"/>
</dbReference>
<name>A0A940WNW9_9ACTN</name>
<dbReference type="Pfam" id="PF01740">
    <property type="entry name" value="STAS"/>
    <property type="match status" value="1"/>
</dbReference>
<dbReference type="NCBIfam" id="TIGR00377">
    <property type="entry name" value="ant_ant_sig"/>
    <property type="match status" value="1"/>
</dbReference>
<dbReference type="InterPro" id="IPR003658">
    <property type="entry name" value="Anti-sigma_ant"/>
</dbReference>
<evidence type="ECO:0000313" key="4">
    <source>
        <dbReference type="EMBL" id="MBP2708368.1"/>
    </source>
</evidence>
<comment type="similarity">
    <text evidence="1 2">Belongs to the anti-sigma-factor antagonist family.</text>
</comment>
<evidence type="ECO:0000256" key="1">
    <source>
        <dbReference type="ARBA" id="ARBA00009013"/>
    </source>
</evidence>
<evidence type="ECO:0000259" key="3">
    <source>
        <dbReference type="PROSITE" id="PS50801"/>
    </source>
</evidence>
<gene>
    <name evidence="4" type="ORF">JOL79_31775</name>
</gene>
<dbReference type="PANTHER" id="PTHR33495:SF13">
    <property type="entry name" value="ANTI-SIGMA-F FACTOR ANTAGONIST RSFB"/>
    <property type="match status" value="1"/>
</dbReference>
<organism evidence="4 5">
    <name type="scientific">Microbispora oryzae</name>
    <dbReference type="NCBI Taxonomy" id="2806554"/>
    <lineage>
        <taxon>Bacteria</taxon>
        <taxon>Bacillati</taxon>
        <taxon>Actinomycetota</taxon>
        <taxon>Actinomycetes</taxon>
        <taxon>Streptosporangiales</taxon>
        <taxon>Streptosporangiaceae</taxon>
        <taxon>Microbispora</taxon>
    </lineage>
</organism>
<dbReference type="RefSeq" id="WP_210159633.1">
    <property type="nucleotide sequence ID" value="NZ_JAFCNB010000031.1"/>
</dbReference>
<dbReference type="InterPro" id="IPR036513">
    <property type="entry name" value="STAS_dom_sf"/>
</dbReference>
<dbReference type="SUPFAM" id="SSF52091">
    <property type="entry name" value="SpoIIaa-like"/>
    <property type="match status" value="1"/>
</dbReference>
<evidence type="ECO:0000256" key="2">
    <source>
        <dbReference type="RuleBase" id="RU003749"/>
    </source>
</evidence>
<feature type="domain" description="STAS" evidence="3">
    <location>
        <begin position="14"/>
        <end position="127"/>
    </location>
</feature>
<dbReference type="EMBL" id="JAFCNB010000031">
    <property type="protein sequence ID" value="MBP2708368.1"/>
    <property type="molecule type" value="Genomic_DNA"/>
</dbReference>
<comment type="caution">
    <text evidence="4">The sequence shown here is derived from an EMBL/GenBank/DDBJ whole genome shotgun (WGS) entry which is preliminary data.</text>
</comment>
<reference evidence="4" key="1">
    <citation type="submission" date="2021-02" db="EMBL/GenBank/DDBJ databases">
        <title>Draft genome sequence of Microbispora sp. RL4-1S isolated from rice leaves in Thailand.</title>
        <authorList>
            <person name="Muangham S."/>
            <person name="Duangmal K."/>
        </authorList>
    </citation>
    <scope>NUCLEOTIDE SEQUENCE</scope>
    <source>
        <strain evidence="4">RL4-1S</strain>
    </source>
</reference>
<dbReference type="Gene3D" id="3.30.750.24">
    <property type="entry name" value="STAS domain"/>
    <property type="match status" value="1"/>
</dbReference>
<evidence type="ECO:0000313" key="5">
    <source>
        <dbReference type="Proteomes" id="UP000674234"/>
    </source>
</evidence>
<sequence>MSPYEHAFDHKATLSVSVEPSEALTVIGLHGALDYTTLAVFQERVHSVFADREPPGLVIDLSETEFCDSTGLSALVAVHRRLSRPETQLALAGAAGVIARLLRLTQLDQLFRCYETREAATAAVTELAAGEPPAAHP</sequence>
<dbReference type="CDD" id="cd07043">
    <property type="entry name" value="STAS_anti-anti-sigma_factors"/>
    <property type="match status" value="1"/>
</dbReference>
<dbReference type="PROSITE" id="PS50801">
    <property type="entry name" value="STAS"/>
    <property type="match status" value="1"/>
</dbReference>
<dbReference type="GO" id="GO:0043856">
    <property type="term" value="F:anti-sigma factor antagonist activity"/>
    <property type="evidence" value="ECO:0007669"/>
    <property type="project" value="InterPro"/>
</dbReference>
<dbReference type="AlphaFoldDB" id="A0A940WNW9"/>
<proteinExistence type="inferred from homology"/>
<accession>A0A940WNW9</accession>